<feature type="non-terminal residue" evidence="2">
    <location>
        <position position="1"/>
    </location>
</feature>
<reference evidence="2" key="1">
    <citation type="submission" date="2020-02" db="EMBL/GenBank/DDBJ databases">
        <authorList>
            <person name="Meier V. D."/>
        </authorList>
    </citation>
    <scope>NUCLEOTIDE SEQUENCE</scope>
    <source>
        <strain evidence="2">AVDCRST_MAG35</strain>
    </source>
</reference>
<feature type="compositionally biased region" description="Low complexity" evidence="1">
    <location>
        <begin position="1"/>
        <end position="21"/>
    </location>
</feature>
<dbReference type="EMBL" id="CADCUY010000074">
    <property type="protein sequence ID" value="CAA9390154.1"/>
    <property type="molecule type" value="Genomic_DNA"/>
</dbReference>
<proteinExistence type="predicted"/>
<feature type="compositionally biased region" description="Low complexity" evidence="1">
    <location>
        <begin position="39"/>
        <end position="52"/>
    </location>
</feature>
<feature type="non-terminal residue" evidence="2">
    <location>
        <position position="66"/>
    </location>
</feature>
<feature type="compositionally biased region" description="Polar residues" evidence="1">
    <location>
        <begin position="22"/>
        <end position="38"/>
    </location>
</feature>
<dbReference type="AlphaFoldDB" id="A0A6J4NS29"/>
<evidence type="ECO:0000313" key="2">
    <source>
        <dbReference type="EMBL" id="CAA9390154.1"/>
    </source>
</evidence>
<organism evidence="2">
    <name type="scientific">uncultured Quadrisphaera sp</name>
    <dbReference type="NCBI Taxonomy" id="904978"/>
    <lineage>
        <taxon>Bacteria</taxon>
        <taxon>Bacillati</taxon>
        <taxon>Actinomycetota</taxon>
        <taxon>Actinomycetes</taxon>
        <taxon>Kineosporiales</taxon>
        <taxon>Kineosporiaceae</taxon>
        <taxon>Quadrisphaera</taxon>
        <taxon>environmental samples</taxon>
    </lineage>
</organism>
<gene>
    <name evidence="2" type="ORF">AVDCRST_MAG35-364</name>
</gene>
<sequence>WRRGPSSGSTRRRGTGSSPSTAARTSSCTGRPSRWTATAPSRRGSRWSSRSAPARRARRPRPSASP</sequence>
<protein>
    <submittedName>
        <fullName evidence="2">Cold shock protein of CSP family</fullName>
    </submittedName>
</protein>
<feature type="region of interest" description="Disordered" evidence="1">
    <location>
        <begin position="1"/>
        <end position="66"/>
    </location>
</feature>
<name>A0A6J4NS29_9ACTN</name>
<evidence type="ECO:0000256" key="1">
    <source>
        <dbReference type="SAM" id="MobiDB-lite"/>
    </source>
</evidence>
<feature type="compositionally biased region" description="Basic residues" evidence="1">
    <location>
        <begin position="53"/>
        <end position="66"/>
    </location>
</feature>
<accession>A0A6J4NS29</accession>